<evidence type="ECO:0000256" key="1">
    <source>
        <dbReference type="SAM" id="MobiDB-lite"/>
    </source>
</evidence>
<dbReference type="KEGG" id="eus:EUTSA_v10011433mg"/>
<dbReference type="PANTHER" id="PTHR31286">
    <property type="entry name" value="GLYCINE-RICH CELL WALL STRUCTURAL PROTEIN 1.8-LIKE"/>
    <property type="match status" value="1"/>
</dbReference>
<dbReference type="AlphaFoldDB" id="V4JZF2"/>
<name>V4JZF2_EUTSA</name>
<feature type="region of interest" description="Disordered" evidence="1">
    <location>
        <begin position="53"/>
        <end position="74"/>
    </location>
</feature>
<dbReference type="Pfam" id="PF14111">
    <property type="entry name" value="DUF4283"/>
    <property type="match status" value="1"/>
</dbReference>
<dbReference type="EMBL" id="KI517809">
    <property type="protein sequence ID" value="ESQ30930.1"/>
    <property type="molecule type" value="Genomic_DNA"/>
</dbReference>
<sequence length="488" mass="53360">MAEEKGIKDEETLGGEISIAEKIFFSLARFPMNNRWFPSSSASALNPSMSTAGGISIPPLKPPDPPDPSSPLTLSQFPPLSPSSNPIFILKKPLQTSPCLETVVVAPASPTALSGVLTTAEKGLPKTVEISPKISIGTVANPKSDLTKPHKITILKPKSSSPLPSSFPTLAEKIRQNEDRSLKRLSPVTFAESGRPRIIIPDEVFEHGANLHKDFVICYFNGRPPPFNQIQSVLNHMWGKGRKIEIHLNALARNMLVRIPNDFIRAKVLEKGIWYVGDSLFHTAQWASNHSSKSPELVSLPLWVHLKGIPLDLRTQWGLSLISGLVGEPIETDDFTKNLVSLTLARAKVTVDLTKPLPDVVEFERQNGEVVEVMVEFPWLLPTCAHCKELGHVQRNCLQLPVTPPADPVKKQAKTYVPKGSVMGKTRSDVMPDSKSDAPMKRTVTQVPSAVSQAGLPSSKELILGSTFSLLNTRHELFGLIHGCPFLA</sequence>
<dbReference type="InterPro" id="IPR025558">
    <property type="entry name" value="DUF4283"/>
</dbReference>
<evidence type="ECO:0000313" key="4">
    <source>
        <dbReference type="Proteomes" id="UP000030689"/>
    </source>
</evidence>
<proteinExistence type="predicted"/>
<feature type="compositionally biased region" description="Pro residues" evidence="1">
    <location>
        <begin position="59"/>
        <end position="69"/>
    </location>
</feature>
<dbReference type="OMA" id="DFIVCCF"/>
<reference evidence="3 4" key="1">
    <citation type="journal article" date="2013" name="Front. Plant Sci.">
        <title>The Reference Genome of the Halophytic Plant Eutrema salsugineum.</title>
        <authorList>
            <person name="Yang R."/>
            <person name="Jarvis D.E."/>
            <person name="Chen H."/>
            <person name="Beilstein M.A."/>
            <person name="Grimwood J."/>
            <person name="Jenkins J."/>
            <person name="Shu S."/>
            <person name="Prochnik S."/>
            <person name="Xin M."/>
            <person name="Ma C."/>
            <person name="Schmutz J."/>
            <person name="Wing R.A."/>
            <person name="Mitchell-Olds T."/>
            <person name="Schumaker K.S."/>
            <person name="Wang X."/>
        </authorList>
    </citation>
    <scope>NUCLEOTIDE SEQUENCE [LARGE SCALE GENOMIC DNA]</scope>
</reference>
<evidence type="ECO:0000259" key="2">
    <source>
        <dbReference type="Pfam" id="PF14111"/>
    </source>
</evidence>
<accession>V4JZF2</accession>
<gene>
    <name evidence="3" type="ORF">EUTSA_v10011433mg</name>
</gene>
<dbReference type="InterPro" id="IPR040256">
    <property type="entry name" value="At4g02000-like"/>
</dbReference>
<protein>
    <recommendedName>
        <fullName evidence="2">DUF4283 domain-containing protein</fullName>
    </recommendedName>
</protein>
<dbReference type="Gramene" id="ESQ30930">
    <property type="protein sequence ID" value="ESQ30930"/>
    <property type="gene ID" value="EUTSA_v10011433mg"/>
</dbReference>
<organism evidence="3 4">
    <name type="scientific">Eutrema salsugineum</name>
    <name type="common">Saltwater cress</name>
    <name type="synonym">Sisymbrium salsugineum</name>
    <dbReference type="NCBI Taxonomy" id="72664"/>
    <lineage>
        <taxon>Eukaryota</taxon>
        <taxon>Viridiplantae</taxon>
        <taxon>Streptophyta</taxon>
        <taxon>Embryophyta</taxon>
        <taxon>Tracheophyta</taxon>
        <taxon>Spermatophyta</taxon>
        <taxon>Magnoliopsida</taxon>
        <taxon>eudicotyledons</taxon>
        <taxon>Gunneridae</taxon>
        <taxon>Pentapetalae</taxon>
        <taxon>rosids</taxon>
        <taxon>malvids</taxon>
        <taxon>Brassicales</taxon>
        <taxon>Brassicaceae</taxon>
        <taxon>Eutremeae</taxon>
        <taxon>Eutrema</taxon>
    </lineage>
</organism>
<dbReference type="STRING" id="72664.V4JZF2"/>
<feature type="domain" description="DUF4283" evidence="2">
    <location>
        <begin position="209"/>
        <end position="291"/>
    </location>
</feature>
<dbReference type="eggNOG" id="KOG1075">
    <property type="taxonomic scope" value="Eukaryota"/>
</dbReference>
<dbReference type="Proteomes" id="UP000030689">
    <property type="component" value="Unassembled WGS sequence"/>
</dbReference>
<evidence type="ECO:0000313" key="3">
    <source>
        <dbReference type="EMBL" id="ESQ30930.1"/>
    </source>
</evidence>
<dbReference type="PANTHER" id="PTHR31286:SF90">
    <property type="entry name" value="DUF4283 DOMAIN-CONTAINING PROTEIN"/>
    <property type="match status" value="1"/>
</dbReference>
<keyword evidence="4" id="KW-1185">Reference proteome</keyword>